<feature type="transmembrane region" description="Helical" evidence="1">
    <location>
        <begin position="53"/>
        <end position="72"/>
    </location>
</feature>
<dbReference type="PANTHER" id="PTHR42109:SF2">
    <property type="entry name" value="INTEGRAL MEMBRANE PROTEIN"/>
    <property type="match status" value="1"/>
</dbReference>
<organism evidence="2 3">
    <name type="scientific">Calocera cornea HHB12733</name>
    <dbReference type="NCBI Taxonomy" id="1353952"/>
    <lineage>
        <taxon>Eukaryota</taxon>
        <taxon>Fungi</taxon>
        <taxon>Dikarya</taxon>
        <taxon>Basidiomycota</taxon>
        <taxon>Agaricomycotina</taxon>
        <taxon>Dacrymycetes</taxon>
        <taxon>Dacrymycetales</taxon>
        <taxon>Dacrymycetaceae</taxon>
        <taxon>Calocera</taxon>
    </lineage>
</organism>
<dbReference type="PANTHER" id="PTHR42109">
    <property type="entry name" value="UNPLACED GENOMIC SCAFFOLD UM_SCAF_CONTIG_1.265, WHOLE GENOME SHOTGUN SEQUENCE"/>
    <property type="match status" value="1"/>
</dbReference>
<proteinExistence type="predicted"/>
<keyword evidence="3" id="KW-1185">Reference proteome</keyword>
<feature type="transmembrane region" description="Helical" evidence="1">
    <location>
        <begin position="217"/>
        <end position="234"/>
    </location>
</feature>
<reference evidence="2 3" key="1">
    <citation type="journal article" date="2016" name="Mol. Biol. Evol.">
        <title>Comparative Genomics of Early-Diverging Mushroom-Forming Fungi Provides Insights into the Origins of Lignocellulose Decay Capabilities.</title>
        <authorList>
            <person name="Nagy L.G."/>
            <person name="Riley R."/>
            <person name="Tritt A."/>
            <person name="Adam C."/>
            <person name="Daum C."/>
            <person name="Floudas D."/>
            <person name="Sun H."/>
            <person name="Yadav J.S."/>
            <person name="Pangilinan J."/>
            <person name="Larsson K.H."/>
            <person name="Matsuura K."/>
            <person name="Barry K."/>
            <person name="Labutti K."/>
            <person name="Kuo R."/>
            <person name="Ohm R.A."/>
            <person name="Bhattacharya S.S."/>
            <person name="Shirouzu T."/>
            <person name="Yoshinaga Y."/>
            <person name="Martin F.M."/>
            <person name="Grigoriev I.V."/>
            <person name="Hibbett D.S."/>
        </authorList>
    </citation>
    <scope>NUCLEOTIDE SEQUENCE [LARGE SCALE GENOMIC DNA]</scope>
    <source>
        <strain evidence="2 3">HHB12733</strain>
    </source>
</reference>
<dbReference type="EMBL" id="KV423975">
    <property type="protein sequence ID" value="KZT56616.1"/>
    <property type="molecule type" value="Genomic_DNA"/>
</dbReference>
<sequence>MSSFDVTTFPTISGGLPTKPDEAPSIVFVLAYIALLVPAVWRTWTYRVPGSLLYTFVRLCAFVLVRIATFGLRASEAATASLPDNPVPSTGIFIAEQILLGIGFIVLVDLMVELIKGHIWRTDVPQQAQTRIAQQGRGDPLQRVVRIMHIALLVAIGLGIAAGTMYSDALTDASKANEVKTLRIVSLVISLVISALVVIICLYLFAKYPHLGAIRTLYLLVTSLILIVVPAYRLSTTVASSHSEEDLVSSKTRIEFYVLQATMEWIVAALLVLVDVRVWFFAGGDKAQEMLFTGKGYGPTARGSVDQVQLNGMPRKYDEPQYIQQQYAGGQQHTGGQQQYAGVQRYAGAQA</sequence>
<feature type="transmembrane region" description="Helical" evidence="1">
    <location>
        <begin position="144"/>
        <end position="164"/>
    </location>
</feature>
<evidence type="ECO:0000256" key="1">
    <source>
        <dbReference type="SAM" id="Phobius"/>
    </source>
</evidence>
<dbReference type="AlphaFoldDB" id="A0A165FE73"/>
<protein>
    <submittedName>
        <fullName evidence="2">Uncharacterized protein</fullName>
    </submittedName>
</protein>
<feature type="transmembrane region" description="Helical" evidence="1">
    <location>
        <begin position="254"/>
        <end position="280"/>
    </location>
</feature>
<feature type="transmembrane region" description="Helical" evidence="1">
    <location>
        <begin position="92"/>
        <end position="112"/>
    </location>
</feature>
<evidence type="ECO:0000313" key="3">
    <source>
        <dbReference type="Proteomes" id="UP000076842"/>
    </source>
</evidence>
<feature type="transmembrane region" description="Helical" evidence="1">
    <location>
        <begin position="23"/>
        <end position="41"/>
    </location>
</feature>
<gene>
    <name evidence="2" type="ORF">CALCODRAFT_313696</name>
</gene>
<evidence type="ECO:0000313" key="2">
    <source>
        <dbReference type="EMBL" id="KZT56616.1"/>
    </source>
</evidence>
<feature type="transmembrane region" description="Helical" evidence="1">
    <location>
        <begin position="184"/>
        <end position="205"/>
    </location>
</feature>
<keyword evidence="1" id="KW-1133">Transmembrane helix</keyword>
<dbReference type="InParanoid" id="A0A165FE73"/>
<dbReference type="OrthoDB" id="2562239at2759"/>
<keyword evidence="1" id="KW-0472">Membrane</keyword>
<accession>A0A165FE73</accession>
<name>A0A165FE73_9BASI</name>
<dbReference type="Proteomes" id="UP000076842">
    <property type="component" value="Unassembled WGS sequence"/>
</dbReference>
<keyword evidence="1" id="KW-0812">Transmembrane</keyword>